<protein>
    <submittedName>
        <fullName evidence="2">Uncharacterized protein</fullName>
    </submittedName>
</protein>
<feature type="compositionally biased region" description="Low complexity" evidence="1">
    <location>
        <begin position="82"/>
        <end position="97"/>
    </location>
</feature>
<gene>
    <name evidence="2" type="ORF">GCM10009751_40530</name>
</gene>
<name>A0ABN2NN55_9MICO</name>
<sequence length="97" mass="9719">MPRGGVRPGAGRPAGSENSDTAQARRALAELAAGHVGVALSALADIAANGQSEGARVSAACAILDRCYGRPRQAPPAAQLHGLGDPLPDPFGPIGNW</sequence>
<proteinExistence type="predicted"/>
<evidence type="ECO:0000313" key="2">
    <source>
        <dbReference type="EMBL" id="GAA1876636.1"/>
    </source>
</evidence>
<feature type="compositionally biased region" description="Low complexity" evidence="1">
    <location>
        <begin position="1"/>
        <end position="15"/>
    </location>
</feature>
<reference evidence="2 3" key="1">
    <citation type="journal article" date="2019" name="Int. J. Syst. Evol. Microbiol.">
        <title>The Global Catalogue of Microorganisms (GCM) 10K type strain sequencing project: providing services to taxonomists for standard genome sequencing and annotation.</title>
        <authorList>
            <consortium name="The Broad Institute Genomics Platform"/>
            <consortium name="The Broad Institute Genome Sequencing Center for Infectious Disease"/>
            <person name="Wu L."/>
            <person name="Ma J."/>
        </authorList>
    </citation>
    <scope>NUCLEOTIDE SEQUENCE [LARGE SCALE GENOMIC DNA]</scope>
    <source>
        <strain evidence="2 3">JCM 14326</strain>
    </source>
</reference>
<dbReference type="Proteomes" id="UP001501094">
    <property type="component" value="Unassembled WGS sequence"/>
</dbReference>
<dbReference type="EMBL" id="BAAANL010000015">
    <property type="protein sequence ID" value="GAA1876636.1"/>
    <property type="molecule type" value="Genomic_DNA"/>
</dbReference>
<accession>A0ABN2NN55</accession>
<feature type="region of interest" description="Disordered" evidence="1">
    <location>
        <begin position="1"/>
        <end position="23"/>
    </location>
</feature>
<evidence type="ECO:0000256" key="1">
    <source>
        <dbReference type="SAM" id="MobiDB-lite"/>
    </source>
</evidence>
<keyword evidence="3" id="KW-1185">Reference proteome</keyword>
<organism evidence="2 3">
    <name type="scientific">Myceligenerans crystallogenes</name>
    <dbReference type="NCBI Taxonomy" id="316335"/>
    <lineage>
        <taxon>Bacteria</taxon>
        <taxon>Bacillati</taxon>
        <taxon>Actinomycetota</taxon>
        <taxon>Actinomycetes</taxon>
        <taxon>Micrococcales</taxon>
        <taxon>Promicromonosporaceae</taxon>
        <taxon>Myceligenerans</taxon>
    </lineage>
</organism>
<feature type="region of interest" description="Disordered" evidence="1">
    <location>
        <begin position="75"/>
        <end position="97"/>
    </location>
</feature>
<evidence type="ECO:0000313" key="3">
    <source>
        <dbReference type="Proteomes" id="UP001501094"/>
    </source>
</evidence>
<comment type="caution">
    <text evidence="2">The sequence shown here is derived from an EMBL/GenBank/DDBJ whole genome shotgun (WGS) entry which is preliminary data.</text>
</comment>